<dbReference type="Proteomes" id="UP001149821">
    <property type="component" value="Unassembled WGS sequence"/>
</dbReference>
<organism evidence="3 4">
    <name type="scientific">Enterovibrio qingdaonensis</name>
    <dbReference type="NCBI Taxonomy" id="2899818"/>
    <lineage>
        <taxon>Bacteria</taxon>
        <taxon>Pseudomonadati</taxon>
        <taxon>Pseudomonadota</taxon>
        <taxon>Gammaproteobacteria</taxon>
        <taxon>Vibrionales</taxon>
        <taxon>Vibrionaceae</taxon>
        <taxon>Enterovibrio</taxon>
    </lineage>
</organism>
<gene>
    <name evidence="3" type="ORF">LRP49_19495</name>
</gene>
<comment type="caution">
    <text evidence="3">The sequence shown here is derived from an EMBL/GenBank/DDBJ whole genome shotgun (WGS) entry which is preliminary data.</text>
</comment>
<feature type="chain" id="PRO_5046743486" evidence="1">
    <location>
        <begin position="23"/>
        <end position="182"/>
    </location>
</feature>
<reference evidence="3" key="1">
    <citation type="submission" date="2021-12" db="EMBL/GenBank/DDBJ databases">
        <title>Enterovibrio ZSDZ35 sp. nov. and Enterovibrio ZSDZ42 sp. nov., isolated from coastal seawater in Qingdao.</title>
        <authorList>
            <person name="Zhang P."/>
        </authorList>
    </citation>
    <scope>NUCLEOTIDE SEQUENCE</scope>
    <source>
        <strain evidence="3">ZSDZ35</strain>
    </source>
</reference>
<dbReference type="InterPro" id="IPR038142">
    <property type="entry name" value="Cytochrome_P460_sp"/>
</dbReference>
<protein>
    <submittedName>
        <fullName evidence="3">Cytochrome P460 family protein</fullName>
    </submittedName>
</protein>
<feature type="signal peptide" evidence="1">
    <location>
        <begin position="1"/>
        <end position="22"/>
    </location>
</feature>
<feature type="domain" description="Cytochrome P460" evidence="2">
    <location>
        <begin position="40"/>
        <end position="174"/>
    </location>
</feature>
<evidence type="ECO:0000313" key="4">
    <source>
        <dbReference type="Proteomes" id="UP001149821"/>
    </source>
</evidence>
<dbReference type="RefSeq" id="WP_274144145.1">
    <property type="nucleotide sequence ID" value="NZ_JAJUBB010000018.1"/>
</dbReference>
<dbReference type="EMBL" id="JAJUBB010000018">
    <property type="protein sequence ID" value="MDD1783359.1"/>
    <property type="molecule type" value="Genomic_DNA"/>
</dbReference>
<dbReference type="CDD" id="cd20750">
    <property type="entry name" value="cyt_c_I"/>
    <property type="match status" value="1"/>
</dbReference>
<dbReference type="InterPro" id="IPR032033">
    <property type="entry name" value="Cytochrome_P460"/>
</dbReference>
<keyword evidence="4" id="KW-1185">Reference proteome</keyword>
<accession>A0ABT5QS13</accession>
<name>A0ABT5QS13_9GAMM</name>
<proteinExistence type="predicted"/>
<keyword evidence="1" id="KW-0732">Signal</keyword>
<dbReference type="Pfam" id="PF16694">
    <property type="entry name" value="Cytochrome_P460"/>
    <property type="match status" value="1"/>
</dbReference>
<evidence type="ECO:0000259" key="2">
    <source>
        <dbReference type="Pfam" id="PF16694"/>
    </source>
</evidence>
<evidence type="ECO:0000256" key="1">
    <source>
        <dbReference type="SAM" id="SignalP"/>
    </source>
</evidence>
<sequence length="182" mass="19993">MNKFIRYVALSASVAASASVIAGGSELSPYVDEKGAISFPENFRDNMMHLGSWFVPEGGASGFHGVYTESSSVEAFRKNGEFPDGATLVKELRAHATGDFTTGSGVSYETADLKQWFVMVKDSKNRFSDSKIWGEGWGWALFKPGELSKNASTDYQTDCLGCHVPAKETDWIYTQAYPILFE</sequence>
<evidence type="ECO:0000313" key="3">
    <source>
        <dbReference type="EMBL" id="MDD1783359.1"/>
    </source>
</evidence>
<dbReference type="Gene3D" id="3.50.70.20">
    <property type="entry name" value="Cytochrome P460"/>
    <property type="match status" value="1"/>
</dbReference>